<organism evidence="1 2">
    <name type="scientific">Ancylobacter amanitiformis</name>
    <dbReference type="NCBI Taxonomy" id="217069"/>
    <lineage>
        <taxon>Bacteria</taxon>
        <taxon>Pseudomonadati</taxon>
        <taxon>Pseudomonadota</taxon>
        <taxon>Alphaproteobacteria</taxon>
        <taxon>Hyphomicrobiales</taxon>
        <taxon>Xanthobacteraceae</taxon>
        <taxon>Ancylobacter</taxon>
    </lineage>
</organism>
<sequence length="76" mass="7743">MPFAKLTRPDGSPVYVRVEDVISFAPAVPTASPPGSATRLLLRTGTPQDVAETVDKVLLVLQAVAPAAAPAPAPAP</sequence>
<accession>A0ABU0LVR7</accession>
<dbReference type="EMBL" id="JAUSVR010000016">
    <property type="protein sequence ID" value="MDQ0512791.1"/>
    <property type="molecule type" value="Genomic_DNA"/>
</dbReference>
<protein>
    <submittedName>
        <fullName evidence="1">Uncharacterized protein</fullName>
    </submittedName>
</protein>
<dbReference type="Proteomes" id="UP001235094">
    <property type="component" value="Unassembled WGS sequence"/>
</dbReference>
<evidence type="ECO:0000313" key="2">
    <source>
        <dbReference type="Proteomes" id="UP001235094"/>
    </source>
</evidence>
<comment type="caution">
    <text evidence="1">The sequence shown here is derived from an EMBL/GenBank/DDBJ whole genome shotgun (WGS) entry which is preliminary data.</text>
</comment>
<name>A0ABU0LVR7_9HYPH</name>
<proteinExistence type="predicted"/>
<dbReference type="RefSeq" id="WP_306891456.1">
    <property type="nucleotide sequence ID" value="NZ_JAUSVR010000016.1"/>
</dbReference>
<gene>
    <name evidence="1" type="ORF">QOZ99_003705</name>
</gene>
<evidence type="ECO:0000313" key="1">
    <source>
        <dbReference type="EMBL" id="MDQ0512791.1"/>
    </source>
</evidence>
<reference evidence="1 2" key="1">
    <citation type="submission" date="2023-07" db="EMBL/GenBank/DDBJ databases">
        <title>Genomic Encyclopedia of Type Strains, Phase IV (KMG-IV): sequencing the most valuable type-strain genomes for metagenomic binning, comparative biology and taxonomic classification.</title>
        <authorList>
            <person name="Goeker M."/>
        </authorList>
    </citation>
    <scope>NUCLEOTIDE SEQUENCE [LARGE SCALE GENOMIC DNA]</scope>
    <source>
        <strain evidence="1 2">DSM 15561</strain>
    </source>
</reference>
<keyword evidence="2" id="KW-1185">Reference proteome</keyword>